<dbReference type="CDD" id="cd13925">
    <property type="entry name" value="RPF"/>
    <property type="match status" value="1"/>
</dbReference>
<comment type="similarity">
    <text evidence="1">Belongs to the transglycosylase family. Rpf subfamily.</text>
</comment>
<keyword evidence="2" id="KW-0378">Hydrolase</keyword>
<dbReference type="Gene3D" id="1.10.530.10">
    <property type="match status" value="1"/>
</dbReference>
<evidence type="ECO:0000256" key="2">
    <source>
        <dbReference type="ARBA" id="ARBA00022801"/>
    </source>
</evidence>
<feature type="chain" id="PRO_5012643120" evidence="4">
    <location>
        <begin position="36"/>
        <end position="153"/>
    </location>
</feature>
<evidence type="ECO:0000313" key="6">
    <source>
        <dbReference type="EMBL" id="SLM97012.1"/>
    </source>
</evidence>
<evidence type="ECO:0000256" key="1">
    <source>
        <dbReference type="ARBA" id="ARBA00010830"/>
    </source>
</evidence>
<keyword evidence="7" id="KW-1185">Reference proteome</keyword>
<dbReference type="InterPro" id="IPR010618">
    <property type="entry name" value="RPF"/>
</dbReference>
<name>A0A1X6XCK8_9MICO</name>
<gene>
    <name evidence="6" type="ORF">FM105_06585</name>
</gene>
<accession>A0A1X6XCK8</accession>
<organism evidence="6 7">
    <name type="scientific">Brevibacterium yomogidense</name>
    <dbReference type="NCBI Taxonomy" id="946573"/>
    <lineage>
        <taxon>Bacteria</taxon>
        <taxon>Bacillati</taxon>
        <taxon>Actinomycetota</taxon>
        <taxon>Actinomycetes</taxon>
        <taxon>Micrococcales</taxon>
        <taxon>Brevibacteriaceae</taxon>
        <taxon>Brevibacterium</taxon>
    </lineage>
</organism>
<dbReference type="EMBL" id="FWFF01000010">
    <property type="protein sequence ID" value="SLM97012.1"/>
    <property type="molecule type" value="Genomic_DNA"/>
</dbReference>
<evidence type="ECO:0000256" key="3">
    <source>
        <dbReference type="SAM" id="MobiDB-lite"/>
    </source>
</evidence>
<proteinExistence type="inferred from homology"/>
<dbReference type="GO" id="GO:0016787">
    <property type="term" value="F:hydrolase activity"/>
    <property type="evidence" value="ECO:0007669"/>
    <property type="project" value="UniProtKB-KW"/>
</dbReference>
<feature type="domain" description="Resuscitation-promoting factor core lysozyme-like" evidence="5">
    <location>
        <begin position="38"/>
        <end position="108"/>
    </location>
</feature>
<dbReference type="SUPFAM" id="SSF53955">
    <property type="entry name" value="Lysozyme-like"/>
    <property type="match status" value="1"/>
</dbReference>
<dbReference type="RefSeq" id="WP_306298568.1">
    <property type="nucleotide sequence ID" value="NZ_FWFF01000010.1"/>
</dbReference>
<protein>
    <submittedName>
        <fullName evidence="6">Putative secreted protein</fullName>
    </submittedName>
</protein>
<feature type="region of interest" description="Disordered" evidence="3">
    <location>
        <begin position="115"/>
        <end position="153"/>
    </location>
</feature>
<keyword evidence="4" id="KW-0732">Signal</keyword>
<dbReference type="AlphaFoldDB" id="A0A1X6XCK8"/>
<reference evidence="7" key="1">
    <citation type="submission" date="2017-02" db="EMBL/GenBank/DDBJ databases">
        <authorList>
            <person name="Dridi B."/>
        </authorList>
    </citation>
    <scope>NUCLEOTIDE SEQUENCE [LARGE SCALE GENOMIC DNA]</scope>
    <source>
        <strain evidence="7">B Co 03.10</strain>
    </source>
</reference>
<dbReference type="InterPro" id="IPR023346">
    <property type="entry name" value="Lysozyme-like_dom_sf"/>
</dbReference>
<feature type="signal peptide" evidence="4">
    <location>
        <begin position="1"/>
        <end position="35"/>
    </location>
</feature>
<evidence type="ECO:0000313" key="7">
    <source>
        <dbReference type="Proteomes" id="UP000196581"/>
    </source>
</evidence>
<dbReference type="Pfam" id="PF06737">
    <property type="entry name" value="Transglycosylas"/>
    <property type="match status" value="1"/>
</dbReference>
<evidence type="ECO:0000259" key="5">
    <source>
        <dbReference type="Pfam" id="PF06737"/>
    </source>
</evidence>
<evidence type="ECO:0000256" key="4">
    <source>
        <dbReference type="SAM" id="SignalP"/>
    </source>
</evidence>
<dbReference type="Proteomes" id="UP000196581">
    <property type="component" value="Unassembled WGS sequence"/>
</dbReference>
<sequence length="153" mass="15460">MKTTMTNSLRKIALLGGAGAVAAVGFVGAASPAQADSGSVWDRVAECESGGDWSINTGNGYYGGLQFSLQTWEAFGGEGMPHEVSKAEQIDVAQETLKEQGPGAWPVCSQEAGLTVENGLADDGSGSDDSDEGRSDEGGDSDGGSDKPQLGGA</sequence>